<feature type="active site" evidence="11">
    <location>
        <position position="652"/>
    </location>
</feature>
<dbReference type="GO" id="GO:0016485">
    <property type="term" value="P:protein processing"/>
    <property type="evidence" value="ECO:0007669"/>
    <property type="project" value="UniProtKB-ARBA"/>
</dbReference>
<feature type="transmembrane region" description="Helical" evidence="13">
    <location>
        <begin position="1172"/>
        <end position="1198"/>
    </location>
</feature>
<feature type="signal peptide" evidence="14">
    <location>
        <begin position="1"/>
        <end position="16"/>
    </location>
</feature>
<dbReference type="Gene3D" id="1.10.3080.10">
    <property type="entry name" value="Clc chloride channel"/>
    <property type="match status" value="1"/>
</dbReference>
<dbReference type="EMBL" id="JNBS01000468">
    <property type="protein sequence ID" value="OQS05344.1"/>
    <property type="molecule type" value="Genomic_DNA"/>
</dbReference>
<dbReference type="Gene3D" id="2.40.70.10">
    <property type="entry name" value="Acid Proteases"/>
    <property type="match status" value="4"/>
</dbReference>
<feature type="transmembrane region" description="Helical" evidence="13">
    <location>
        <begin position="1067"/>
        <end position="1092"/>
    </location>
</feature>
<protein>
    <recommendedName>
        <fullName evidence="13">Chloride channel protein</fullName>
    </recommendedName>
</protein>
<dbReference type="Gene3D" id="2.60.40.1960">
    <property type="match status" value="1"/>
</dbReference>
<dbReference type="FunFam" id="2.40.70.10:FF:000002">
    <property type="entry name" value="Vacuolar aspartic proteinase"/>
    <property type="match status" value="1"/>
</dbReference>
<dbReference type="PROSITE" id="PS51767">
    <property type="entry name" value="PEPTIDASE_A1"/>
    <property type="match status" value="2"/>
</dbReference>
<evidence type="ECO:0000256" key="4">
    <source>
        <dbReference type="ARBA" id="ARBA00022692"/>
    </source>
</evidence>
<comment type="similarity">
    <text evidence="13">Belongs to the chloride channel (TC 2.A.49) family.</text>
</comment>
<feature type="transmembrane region" description="Helical" evidence="13">
    <location>
        <begin position="1019"/>
        <end position="1037"/>
    </location>
</feature>
<dbReference type="Pfam" id="PF00026">
    <property type="entry name" value="Asp"/>
    <property type="match status" value="2"/>
</dbReference>
<feature type="transmembrane region" description="Helical" evidence="13">
    <location>
        <begin position="981"/>
        <end position="1007"/>
    </location>
</feature>
<evidence type="ECO:0000256" key="8">
    <source>
        <dbReference type="ARBA" id="ARBA00023136"/>
    </source>
</evidence>
<organism evidence="17 18">
    <name type="scientific">Thraustotheca clavata</name>
    <dbReference type="NCBI Taxonomy" id="74557"/>
    <lineage>
        <taxon>Eukaryota</taxon>
        <taxon>Sar</taxon>
        <taxon>Stramenopiles</taxon>
        <taxon>Oomycota</taxon>
        <taxon>Saprolegniomycetes</taxon>
        <taxon>Saprolegniales</taxon>
        <taxon>Achlyaceae</taxon>
        <taxon>Thraustotheca</taxon>
    </lineage>
</organism>
<keyword evidence="14" id="KW-0732">Signal</keyword>
<comment type="caution">
    <text evidence="17">The sequence shown here is derived from an EMBL/GenBank/DDBJ whole genome shotgun (WGS) entry which is preliminary data.</text>
</comment>
<evidence type="ECO:0000259" key="16">
    <source>
        <dbReference type="PROSITE" id="PS51767"/>
    </source>
</evidence>
<feature type="domain" description="Peptidase A1" evidence="16">
    <location>
        <begin position="460"/>
        <end position="758"/>
    </location>
</feature>
<keyword evidence="5" id="KW-0064">Aspartyl protease</keyword>
<name>A0A1W0A4Y4_9STRA</name>
<evidence type="ECO:0000256" key="5">
    <source>
        <dbReference type="ARBA" id="ARBA00022750"/>
    </source>
</evidence>
<keyword evidence="7 13" id="KW-1133">Transmembrane helix</keyword>
<dbReference type="SUPFAM" id="SSF81340">
    <property type="entry name" value="Clc chloride channel"/>
    <property type="match status" value="1"/>
</dbReference>
<dbReference type="InterPro" id="IPR001461">
    <property type="entry name" value="Aspartic_peptidase_A1"/>
</dbReference>
<keyword evidence="10" id="KW-0325">Glycoprotein</keyword>
<evidence type="ECO:0000313" key="17">
    <source>
        <dbReference type="EMBL" id="OQS05344.1"/>
    </source>
</evidence>
<dbReference type="SUPFAM" id="SSF54631">
    <property type="entry name" value="CBS-domain pair"/>
    <property type="match status" value="1"/>
</dbReference>
<dbReference type="PANTHER" id="PTHR47966:SF51">
    <property type="entry name" value="BETA-SITE APP-CLEAVING ENZYME, ISOFORM A-RELATED"/>
    <property type="match status" value="1"/>
</dbReference>
<evidence type="ECO:0000256" key="11">
    <source>
        <dbReference type="PIRSR" id="PIRSR601461-1"/>
    </source>
</evidence>
<dbReference type="PROSITE" id="PS51371">
    <property type="entry name" value="CBS"/>
    <property type="match status" value="1"/>
</dbReference>
<dbReference type="Proteomes" id="UP000243217">
    <property type="component" value="Unassembled WGS sequence"/>
</dbReference>
<accession>A0A1W0A4Y4</accession>
<reference evidence="17 18" key="1">
    <citation type="journal article" date="2014" name="Genome Biol. Evol.">
        <title>The secreted proteins of Achlya hypogyna and Thraustotheca clavata identify the ancestral oomycete secretome and reveal gene acquisitions by horizontal gene transfer.</title>
        <authorList>
            <person name="Misner I."/>
            <person name="Blouin N."/>
            <person name="Leonard G."/>
            <person name="Richards T.A."/>
            <person name="Lane C.E."/>
        </authorList>
    </citation>
    <scope>NUCLEOTIDE SEQUENCE [LARGE SCALE GENOMIC DNA]</scope>
    <source>
        <strain evidence="17 18">ATCC 34112</strain>
    </source>
</reference>
<feature type="active site" evidence="11">
    <location>
        <position position="478"/>
    </location>
</feature>
<dbReference type="GO" id="GO:0004190">
    <property type="term" value="F:aspartic-type endopeptidase activity"/>
    <property type="evidence" value="ECO:0007669"/>
    <property type="project" value="UniProtKB-KW"/>
</dbReference>
<dbReference type="FunFam" id="2.40.70.10:FF:000115">
    <property type="entry name" value="Lysosomal aspartic protease"/>
    <property type="match status" value="1"/>
</dbReference>
<dbReference type="PANTHER" id="PTHR47966">
    <property type="entry name" value="BETA-SITE APP-CLEAVING ENZYME, ISOFORM A-RELATED"/>
    <property type="match status" value="1"/>
</dbReference>
<evidence type="ECO:0000313" key="18">
    <source>
        <dbReference type="Proteomes" id="UP000243217"/>
    </source>
</evidence>
<evidence type="ECO:0000259" key="15">
    <source>
        <dbReference type="PROSITE" id="PS51371"/>
    </source>
</evidence>
<feature type="transmembrane region" description="Helical" evidence="13">
    <location>
        <begin position="1112"/>
        <end position="1129"/>
    </location>
</feature>
<feature type="transmembrane region" description="Helical" evidence="13">
    <location>
        <begin position="1219"/>
        <end position="1244"/>
    </location>
</feature>
<evidence type="ECO:0000256" key="10">
    <source>
        <dbReference type="ARBA" id="ARBA00023180"/>
    </source>
</evidence>
<dbReference type="STRING" id="74557.A0A1W0A4Y4"/>
<dbReference type="InterPro" id="IPR046342">
    <property type="entry name" value="CBS_dom_sf"/>
</dbReference>
<keyword evidence="12" id="KW-0129">CBS domain</keyword>
<evidence type="ECO:0000256" key="13">
    <source>
        <dbReference type="RuleBase" id="RU361221"/>
    </source>
</evidence>
<evidence type="ECO:0000256" key="1">
    <source>
        <dbReference type="ARBA" id="ARBA00004141"/>
    </source>
</evidence>
<dbReference type="Pfam" id="PF00654">
    <property type="entry name" value="Voltage_CLC"/>
    <property type="match status" value="1"/>
</dbReference>
<keyword evidence="8 13" id="KW-0472">Membrane</keyword>
<evidence type="ECO:0000256" key="12">
    <source>
        <dbReference type="PROSITE-ProRule" id="PRU00703"/>
    </source>
</evidence>
<feature type="domain" description="CBS" evidence="15">
    <location>
        <begin position="1303"/>
        <end position="1364"/>
    </location>
</feature>
<gene>
    <name evidence="17" type="ORF">THRCLA_02512</name>
</gene>
<keyword evidence="3" id="KW-0645">Protease</keyword>
<feature type="transmembrane region" description="Helical" evidence="13">
    <location>
        <begin position="1250"/>
        <end position="1267"/>
    </location>
</feature>
<evidence type="ECO:0000256" key="6">
    <source>
        <dbReference type="ARBA" id="ARBA00022801"/>
    </source>
</evidence>
<dbReference type="InterPro" id="IPR001807">
    <property type="entry name" value="ClC"/>
</dbReference>
<keyword evidence="18" id="KW-1185">Reference proteome</keyword>
<evidence type="ECO:0000256" key="9">
    <source>
        <dbReference type="ARBA" id="ARBA00023157"/>
    </source>
</evidence>
<proteinExistence type="inferred from homology"/>
<dbReference type="SUPFAM" id="SSF50630">
    <property type="entry name" value="Acid proteases"/>
    <property type="match status" value="2"/>
</dbReference>
<keyword evidence="4 13" id="KW-0812">Transmembrane</keyword>
<dbReference type="OrthoDB" id="4564at2759"/>
<dbReference type="Gene3D" id="3.10.580.10">
    <property type="entry name" value="CBS-domain"/>
    <property type="match status" value="1"/>
</dbReference>
<dbReference type="GO" id="GO:0005254">
    <property type="term" value="F:chloride channel activity"/>
    <property type="evidence" value="ECO:0007669"/>
    <property type="project" value="UniProtKB-UniRule"/>
</dbReference>
<feature type="domain" description="Peptidase A1" evidence="16">
    <location>
        <begin position="62"/>
        <end position="353"/>
    </location>
</feature>
<evidence type="ECO:0000256" key="2">
    <source>
        <dbReference type="ARBA" id="ARBA00007447"/>
    </source>
</evidence>
<comment type="similarity">
    <text evidence="2">Belongs to the peptidase A1 family.</text>
</comment>
<feature type="transmembrane region" description="Helical" evidence="13">
    <location>
        <begin position="871"/>
        <end position="892"/>
    </location>
</feature>
<feature type="chain" id="PRO_5012258181" description="Chloride channel protein" evidence="14">
    <location>
        <begin position="17"/>
        <end position="1468"/>
    </location>
</feature>
<dbReference type="FunFam" id="2.40.70.10:FF:000008">
    <property type="entry name" value="Cathepsin D"/>
    <property type="match status" value="1"/>
</dbReference>
<dbReference type="InterPro" id="IPR021109">
    <property type="entry name" value="Peptidase_aspartic_dom_sf"/>
</dbReference>
<comment type="caution">
    <text evidence="13">Lacks conserved residue(s) required for the propagation of feature annotation.</text>
</comment>
<dbReference type="InterPro" id="IPR014743">
    <property type="entry name" value="Cl-channel_core"/>
</dbReference>
<dbReference type="InterPro" id="IPR000644">
    <property type="entry name" value="CBS_dom"/>
</dbReference>
<comment type="subcellular location">
    <subcellularLocation>
        <location evidence="1 13">Membrane</location>
        <topology evidence="1 13">Multi-pass membrane protein</topology>
    </subcellularLocation>
</comment>
<dbReference type="InterPro" id="IPR001969">
    <property type="entry name" value="Aspartic_peptidase_AS"/>
</dbReference>
<evidence type="ECO:0000256" key="14">
    <source>
        <dbReference type="SAM" id="SignalP"/>
    </source>
</evidence>
<sequence length="1468" mass="162461">MKAFAWVFAAVVAVDALTFRMKMEKNEVDPRPAIWDPASTNLVNSVHESGGVVIHNVQNAQYYGIIELGTPGQSLKVNFDTGTSDLWVPNRKFGPHKFYSHDASSSYKANGSEFHTQTMGGRVAGFLSQDTFSVAGITVHDQVFGEVNEVSRLYLYNYFDGVFGLGFDANAARHVKTPFHRMLSSLDKPLFAFYLGDNHDGELTLGTLDPKHYTGDILYVDVSSPKHWQIPVDSIKAGHEITSSAQAIINSGFPLHFGPHDDVERLAKAVGAEPLYGGEYTIDCDSPGPNIIFTIGGKEFALQRKDYVLNVGPFCMFSFVESRDSTWILGTTFMSKFYTVYDMTTSCPLYKFQKESLRLKKYVDHSTENRHLKFFHVKNKWEMKITSTIAWITAALVSVEALTFRMPMEKIDNDDFVAGVMQYPPRDPRSEVWDPTSTDLTNTVQDSGSVVIEDFQNAQYYGKIELGTPGQIFNVIFDTGSSNLWVPNRKFGAHKVYNHSVSSSYKANGTEFHIQYGSGPVSGFLSQDTLTVAGLTLQDQVFAEVNVTKGLGPGYYLGHFDGIFGLAFDTISVGHVETPFHRMLASLDKPLFAFYLGDNHPGELTFGALDPKHYTGDITYVDLSSSTYWQIPLDGVKAGDNEITSNVQCIVDSGTSLLAGPKADVKKLAKQVGAHSFIMGEYLIQCDSPGPDITFTIGGKEYTLQKKDYVIRSGPVCLFAFIGLDIPGKPLWILGDVFMRKHYTVFDWSSDNKPLSTPHPFEYNKTRFATNLRTRTNSLNTLKESSPDASQTCVSEDDKDNVFDGEYHSMYVSPHPKGWRGIVVLLQSPALLLLIGLFSAFLGLWLDATILRITSFHQELASSGFVSYLRLLRFALTSFIAFLVFSLFAATIDTLLVHYISPEAAGSGVPQMKVALSGVDMQEFLSPRCFVVKMLGLILSYAAALSIGKEGPFIMISCCFAESLMQMGLFRRIHNDSAKRLEMLACACAAGVAATFGTPFGGVLFSVEVTSSFYMVRNLPRSFFAALAGSVTISFLVTNGKYGLFDRSAGLGITDTDFTREFTAVDMGIFILIGIVCGVLGTIFIFAISMLVRARDRWLLSSRGPPLLYKRLGIVISVTIIANIFDFYGDPAWFLHHGSPQTIIATLFTKSSTVEEGAELARTLVTYFPLKYILTIICVVVPLPAGVFTPTFIIGGIFGRMIGGAIQASQIVTTNFEPFEFAIIGAAAFSTGVTRAISTAVIIMEVSHNGYLTIPVSIAILAAYFTGGRFIENVYDVLITTSRLPRLQKLPKSAYDIPSWEVMKPVETMIVLSADANYNRAEEMLYASNDPVYPIVDNMRSMNLIGAVTRTRLQQVLDYCHIKSKTIHAIKDEKTKDLMEWPIQFAYRRGGHILSLASGNVVQRTKLTVLVNPSPFQVVDMTTMQRVDAVFRMLKLNNAYVTHCGQLVGVISRARLMRFLSTVYNFMK</sequence>
<keyword evidence="13" id="KW-0406">Ion transport</keyword>
<dbReference type="GO" id="GO:0016020">
    <property type="term" value="C:membrane"/>
    <property type="evidence" value="ECO:0007669"/>
    <property type="project" value="UniProtKB-SubCell"/>
</dbReference>
<dbReference type="PROSITE" id="PS00141">
    <property type="entry name" value="ASP_PROTEASE"/>
    <property type="match status" value="3"/>
</dbReference>
<keyword evidence="13" id="KW-0813">Transport</keyword>
<dbReference type="PRINTS" id="PR00762">
    <property type="entry name" value="CLCHANNEL"/>
</dbReference>
<keyword evidence="6" id="KW-0378">Hydrolase</keyword>
<evidence type="ECO:0000256" key="3">
    <source>
        <dbReference type="ARBA" id="ARBA00022670"/>
    </source>
</evidence>
<dbReference type="InterPro" id="IPR033121">
    <property type="entry name" value="PEPTIDASE_A1"/>
</dbReference>
<evidence type="ECO:0000256" key="7">
    <source>
        <dbReference type="ARBA" id="ARBA00022989"/>
    </source>
</evidence>
<keyword evidence="9" id="KW-1015">Disulfide bond</keyword>
<feature type="transmembrane region" description="Helical" evidence="13">
    <location>
        <begin position="830"/>
        <end position="850"/>
    </location>
</feature>
<keyword evidence="13" id="KW-0868">Chloride</keyword>